<sequence length="68" mass="8306">MPRANIRDYKDWMQERAEELAELLYHQDFHSLCFALQDRAYKAAQSDYHEALAERVDSIRMYRKERLL</sequence>
<organism evidence="1">
    <name type="scientific">marine sediment metagenome</name>
    <dbReference type="NCBI Taxonomy" id="412755"/>
    <lineage>
        <taxon>unclassified sequences</taxon>
        <taxon>metagenomes</taxon>
        <taxon>ecological metagenomes</taxon>
    </lineage>
</organism>
<accession>A0A0F9D8T2</accession>
<evidence type="ECO:0000313" key="1">
    <source>
        <dbReference type="EMBL" id="KKL08498.1"/>
    </source>
</evidence>
<gene>
    <name evidence="1" type="ORF">LCGC14_2575270</name>
</gene>
<comment type="caution">
    <text evidence="1">The sequence shown here is derived from an EMBL/GenBank/DDBJ whole genome shotgun (WGS) entry which is preliminary data.</text>
</comment>
<dbReference type="AlphaFoldDB" id="A0A0F9D8T2"/>
<proteinExistence type="predicted"/>
<reference evidence="1" key="1">
    <citation type="journal article" date="2015" name="Nature">
        <title>Complex archaea that bridge the gap between prokaryotes and eukaryotes.</title>
        <authorList>
            <person name="Spang A."/>
            <person name="Saw J.H."/>
            <person name="Jorgensen S.L."/>
            <person name="Zaremba-Niedzwiedzka K."/>
            <person name="Martijn J."/>
            <person name="Lind A.E."/>
            <person name="van Eijk R."/>
            <person name="Schleper C."/>
            <person name="Guy L."/>
            <person name="Ettema T.J."/>
        </authorList>
    </citation>
    <scope>NUCLEOTIDE SEQUENCE</scope>
</reference>
<dbReference type="EMBL" id="LAZR01042854">
    <property type="protein sequence ID" value="KKL08498.1"/>
    <property type="molecule type" value="Genomic_DNA"/>
</dbReference>
<name>A0A0F9D8T2_9ZZZZ</name>
<protein>
    <submittedName>
        <fullName evidence="1">Uncharacterized protein</fullName>
    </submittedName>
</protein>